<feature type="domain" description="ABC transmembrane type-1" evidence="8">
    <location>
        <begin position="61"/>
        <end position="322"/>
    </location>
</feature>
<feature type="transmembrane region" description="Helical" evidence="7">
    <location>
        <begin position="60"/>
        <end position="80"/>
    </location>
</feature>
<dbReference type="PANTHER" id="PTHR24223">
    <property type="entry name" value="ATP-BINDING CASSETTE SUB-FAMILY C"/>
    <property type="match status" value="1"/>
</dbReference>
<feature type="transmembrane region" description="Helical" evidence="7">
    <location>
        <begin position="100"/>
        <end position="123"/>
    </location>
</feature>
<keyword evidence="10" id="KW-1185">Reference proteome</keyword>
<evidence type="ECO:0000256" key="4">
    <source>
        <dbReference type="ARBA" id="ARBA00022840"/>
    </source>
</evidence>
<evidence type="ECO:0000256" key="1">
    <source>
        <dbReference type="ARBA" id="ARBA00022448"/>
    </source>
</evidence>
<evidence type="ECO:0000259" key="8">
    <source>
        <dbReference type="PROSITE" id="PS50929"/>
    </source>
</evidence>
<evidence type="ECO:0000313" key="10">
    <source>
        <dbReference type="Proteomes" id="UP001558652"/>
    </source>
</evidence>
<keyword evidence="3" id="KW-0547">Nucleotide-binding</keyword>
<protein>
    <recommendedName>
        <fullName evidence="8">ABC transmembrane type-1 domain-containing protein</fullName>
    </recommendedName>
</protein>
<name>A0ABD0YRB0_9HEMI</name>
<dbReference type="PANTHER" id="PTHR24223:SF447">
    <property type="entry name" value="MULTIDRUG RESISTANCE-ASSOCIATED PROTEIN 5"/>
    <property type="match status" value="1"/>
</dbReference>
<evidence type="ECO:0000256" key="3">
    <source>
        <dbReference type="ARBA" id="ARBA00022741"/>
    </source>
</evidence>
<dbReference type="InterPro" id="IPR011527">
    <property type="entry name" value="ABC1_TM_dom"/>
</dbReference>
<dbReference type="GO" id="GO:0005524">
    <property type="term" value="F:ATP binding"/>
    <property type="evidence" value="ECO:0007669"/>
    <property type="project" value="UniProtKB-KW"/>
</dbReference>
<dbReference type="Gene3D" id="1.20.1560.10">
    <property type="entry name" value="ABC transporter type 1, transmembrane domain"/>
    <property type="match status" value="1"/>
</dbReference>
<reference evidence="9 10" key="1">
    <citation type="submission" date="2024-07" db="EMBL/GenBank/DDBJ databases">
        <title>Chromosome-level genome assembly of the water stick insect Ranatra chinensis (Heteroptera: Nepidae).</title>
        <authorList>
            <person name="Liu X."/>
        </authorList>
    </citation>
    <scope>NUCLEOTIDE SEQUENCE [LARGE SCALE GENOMIC DNA]</scope>
    <source>
        <strain evidence="9">Cailab_2021Rc</strain>
        <tissue evidence="9">Muscle</tissue>
    </source>
</reference>
<feature type="transmembrane region" description="Helical" evidence="7">
    <location>
        <begin position="179"/>
        <end position="201"/>
    </location>
</feature>
<evidence type="ECO:0000256" key="5">
    <source>
        <dbReference type="ARBA" id="ARBA00022989"/>
    </source>
</evidence>
<keyword evidence="5 7" id="KW-1133">Transmembrane helix</keyword>
<dbReference type="SUPFAM" id="SSF90123">
    <property type="entry name" value="ABC transporter transmembrane region"/>
    <property type="match status" value="1"/>
</dbReference>
<dbReference type="InterPro" id="IPR050173">
    <property type="entry name" value="ABC_transporter_C-like"/>
</dbReference>
<evidence type="ECO:0000313" key="9">
    <source>
        <dbReference type="EMBL" id="KAL1122348.1"/>
    </source>
</evidence>
<evidence type="ECO:0000256" key="6">
    <source>
        <dbReference type="ARBA" id="ARBA00023136"/>
    </source>
</evidence>
<comment type="caution">
    <text evidence="9">The sequence shown here is derived from an EMBL/GenBank/DDBJ whole genome shotgun (WGS) entry which is preliminary data.</text>
</comment>
<gene>
    <name evidence="9" type="ORF">AAG570_003753</name>
</gene>
<dbReference type="PROSITE" id="PS50929">
    <property type="entry name" value="ABC_TM1F"/>
    <property type="match status" value="1"/>
</dbReference>
<dbReference type="Proteomes" id="UP001558652">
    <property type="component" value="Unassembled WGS sequence"/>
</dbReference>
<dbReference type="EMBL" id="JBFDAA010000014">
    <property type="protein sequence ID" value="KAL1122348.1"/>
    <property type="molecule type" value="Genomic_DNA"/>
</dbReference>
<feature type="transmembrane region" description="Helical" evidence="7">
    <location>
        <begin position="207"/>
        <end position="225"/>
    </location>
</feature>
<keyword evidence="1" id="KW-0813">Transport</keyword>
<evidence type="ECO:0000256" key="2">
    <source>
        <dbReference type="ARBA" id="ARBA00022692"/>
    </source>
</evidence>
<keyword evidence="4" id="KW-0067">ATP-binding</keyword>
<sequence length="334" mass="38519">MYRAYKRPFTLDDIPEPSPYDNCDYTVQRLEVMWLHELTRKGPKSASLGWVTWRFMRTRIILASILYILYIVCCFISIGFCMRGLLEYIESEDGSYLVGAKWAVLLTFVELLRVTLYSTVWGINYRTGIRLRSACMTMLYRKILRLTSLGDKSVGECYLHFILQLINLYSNDGQRIVDFILFGPMIIGGPVSMIFCIGYIYWYLSGWAALGMAVFFLFYPIQYGLSRLSGYIKRKALTFTDKRLSFMTELLQTIKIIKLNVWEHFFSKKILDIRKKELRLVRRTAYCQSLSSSMSSTAPVITAIVVFLVHIAAGYSLSASQVPLCSCLFTFSCV</sequence>
<keyword evidence="2 7" id="KW-0812">Transmembrane</keyword>
<dbReference type="InterPro" id="IPR036640">
    <property type="entry name" value="ABC1_TM_sf"/>
</dbReference>
<keyword evidence="6 7" id="KW-0472">Membrane</keyword>
<evidence type="ECO:0000256" key="7">
    <source>
        <dbReference type="SAM" id="Phobius"/>
    </source>
</evidence>
<feature type="transmembrane region" description="Helical" evidence="7">
    <location>
        <begin position="298"/>
        <end position="317"/>
    </location>
</feature>
<organism evidence="9 10">
    <name type="scientific">Ranatra chinensis</name>
    <dbReference type="NCBI Taxonomy" id="642074"/>
    <lineage>
        <taxon>Eukaryota</taxon>
        <taxon>Metazoa</taxon>
        <taxon>Ecdysozoa</taxon>
        <taxon>Arthropoda</taxon>
        <taxon>Hexapoda</taxon>
        <taxon>Insecta</taxon>
        <taxon>Pterygota</taxon>
        <taxon>Neoptera</taxon>
        <taxon>Paraneoptera</taxon>
        <taxon>Hemiptera</taxon>
        <taxon>Heteroptera</taxon>
        <taxon>Panheteroptera</taxon>
        <taxon>Nepomorpha</taxon>
        <taxon>Nepidae</taxon>
        <taxon>Ranatrinae</taxon>
        <taxon>Ranatra</taxon>
    </lineage>
</organism>
<proteinExistence type="predicted"/>
<accession>A0ABD0YRB0</accession>
<dbReference type="AlphaFoldDB" id="A0ABD0YRB0"/>
<dbReference type="CDD" id="cd18592">
    <property type="entry name" value="ABC_6TM_MRP5_8_9_D1"/>
    <property type="match status" value="1"/>
</dbReference>
<dbReference type="Pfam" id="PF00664">
    <property type="entry name" value="ABC_membrane"/>
    <property type="match status" value="1"/>
</dbReference>